<evidence type="ECO:0000313" key="1">
    <source>
        <dbReference type="EMBL" id="MFC5989022.1"/>
    </source>
</evidence>
<comment type="caution">
    <text evidence="1">The sequence shown here is derived from an EMBL/GenBank/DDBJ whole genome shotgun (WGS) entry which is preliminary data.</text>
</comment>
<dbReference type="RefSeq" id="WP_379896567.1">
    <property type="nucleotide sequence ID" value="NZ_CBCSCT010000005.1"/>
</dbReference>
<gene>
    <name evidence="1" type="ORF">ACFPXP_21675</name>
</gene>
<accession>A0ABW1IVB5</accession>
<name>A0ABW1IVB5_9BACL</name>
<sequence length="234" mass="26697">MEINSSKDKGGVVMLQYHRITSIQDPLFAKMHQLMQDIFPPEEVLEFKLWEEPLQDQGLRVCVAVHEGEVVGATEYRYYAQWNVAMTDFTIIGRPGLGIGKFLADQRGADLKQWAGKPVKGMFAEIYDPYRVEEHAFGGVKPMDPYVRREVLSHMGYKRLDFPYVHPSWQGDGEAVSGLDLCFLPMAEDLQELEADLIVDFLRTYYAILPNKPQAWLDMVSGLEQKQTVALLPL</sequence>
<reference evidence="2" key="1">
    <citation type="journal article" date="2019" name="Int. J. Syst. Evol. Microbiol.">
        <title>The Global Catalogue of Microorganisms (GCM) 10K type strain sequencing project: providing services to taxonomists for standard genome sequencing and annotation.</title>
        <authorList>
            <consortium name="The Broad Institute Genomics Platform"/>
            <consortium name="The Broad Institute Genome Sequencing Center for Infectious Disease"/>
            <person name="Wu L."/>
            <person name="Ma J."/>
        </authorList>
    </citation>
    <scope>NUCLEOTIDE SEQUENCE [LARGE SCALE GENOMIC DNA]</scope>
    <source>
        <strain evidence="2">CCM 8749</strain>
    </source>
</reference>
<dbReference type="EMBL" id="JBHSQV010000186">
    <property type="protein sequence ID" value="MFC5989022.1"/>
    <property type="molecule type" value="Genomic_DNA"/>
</dbReference>
<dbReference type="Proteomes" id="UP001596250">
    <property type="component" value="Unassembled WGS sequence"/>
</dbReference>
<keyword evidence="2" id="KW-1185">Reference proteome</keyword>
<protein>
    <submittedName>
        <fullName evidence="1">GNAT family N-acetyltransferase</fullName>
    </submittedName>
</protein>
<proteinExistence type="predicted"/>
<dbReference type="Gene3D" id="3.40.630.30">
    <property type="match status" value="1"/>
</dbReference>
<evidence type="ECO:0000313" key="2">
    <source>
        <dbReference type="Proteomes" id="UP001596250"/>
    </source>
</evidence>
<organism evidence="1 2">
    <name type="scientific">Marinicrinis lubricantis</name>
    <dbReference type="NCBI Taxonomy" id="2086470"/>
    <lineage>
        <taxon>Bacteria</taxon>
        <taxon>Bacillati</taxon>
        <taxon>Bacillota</taxon>
        <taxon>Bacilli</taxon>
        <taxon>Bacillales</taxon>
        <taxon>Paenibacillaceae</taxon>
    </lineage>
</organism>